<reference evidence="1" key="1">
    <citation type="submission" date="2025-08" db="UniProtKB">
        <authorList>
            <consortium name="Ensembl"/>
        </authorList>
    </citation>
    <scope>IDENTIFICATION</scope>
</reference>
<organism evidence="1 2">
    <name type="scientific">Labrus bergylta</name>
    <name type="common">ballan wrasse</name>
    <dbReference type="NCBI Taxonomy" id="56723"/>
    <lineage>
        <taxon>Eukaryota</taxon>
        <taxon>Metazoa</taxon>
        <taxon>Chordata</taxon>
        <taxon>Craniata</taxon>
        <taxon>Vertebrata</taxon>
        <taxon>Euteleostomi</taxon>
        <taxon>Actinopterygii</taxon>
        <taxon>Neopterygii</taxon>
        <taxon>Teleostei</taxon>
        <taxon>Neoteleostei</taxon>
        <taxon>Acanthomorphata</taxon>
        <taxon>Eupercaria</taxon>
        <taxon>Labriformes</taxon>
        <taxon>Labridae</taxon>
        <taxon>Labrus</taxon>
    </lineage>
</organism>
<dbReference type="Proteomes" id="UP000261660">
    <property type="component" value="Unplaced"/>
</dbReference>
<evidence type="ECO:0000313" key="2">
    <source>
        <dbReference type="Proteomes" id="UP000261660"/>
    </source>
</evidence>
<name>A0A3Q3GXC4_9LABR</name>
<accession>A0A3Q3GXC4</accession>
<dbReference type="AlphaFoldDB" id="A0A3Q3GXC4"/>
<dbReference type="Ensembl" id="ENSLBET00000037557.1">
    <property type="protein sequence ID" value="ENSLBEP00000036039.1"/>
    <property type="gene ID" value="ENSLBEG00000026976.1"/>
</dbReference>
<reference evidence="1" key="2">
    <citation type="submission" date="2025-09" db="UniProtKB">
        <authorList>
            <consortium name="Ensembl"/>
        </authorList>
    </citation>
    <scope>IDENTIFICATION</scope>
</reference>
<evidence type="ECO:0000313" key="1">
    <source>
        <dbReference type="Ensembl" id="ENSLBEP00000036039.1"/>
    </source>
</evidence>
<dbReference type="InParanoid" id="A0A3Q3GXC4"/>
<sequence>SKKVVKERRKMEERDVSIFLVSSYHITKMHPTMTKFVTITRNRMALQPTQVFYLFINNSELEEDVFRPPHQALIILHFILYEAPSAVQRK</sequence>
<keyword evidence="2" id="KW-1185">Reference proteome</keyword>
<protein>
    <submittedName>
        <fullName evidence="1">Uncharacterized protein</fullName>
    </submittedName>
</protein>
<proteinExistence type="predicted"/>